<comment type="similarity">
    <text evidence="2">Belongs to the MscS (TC 1.A.23) family.</text>
</comment>
<dbReference type="InterPro" id="IPR011014">
    <property type="entry name" value="MscS_channel_TM-2"/>
</dbReference>
<dbReference type="STRING" id="269796.Rru_A3072"/>
<feature type="domain" description="Mechanosensitive ion channel transmembrane helices 2/3" evidence="12">
    <location>
        <begin position="520"/>
        <end position="560"/>
    </location>
</feature>
<dbReference type="PhylomeDB" id="Q2RPS8"/>
<feature type="transmembrane region" description="Helical" evidence="8">
    <location>
        <begin position="432"/>
        <end position="451"/>
    </location>
</feature>
<feature type="transmembrane region" description="Helical" evidence="8">
    <location>
        <begin position="276"/>
        <end position="295"/>
    </location>
</feature>
<evidence type="ECO:0000259" key="10">
    <source>
        <dbReference type="Pfam" id="PF00924"/>
    </source>
</evidence>
<dbReference type="InterPro" id="IPR057485">
    <property type="entry name" value="YbiO-like_TM1"/>
</dbReference>
<keyword evidence="4 8" id="KW-0812">Transmembrane</keyword>
<evidence type="ECO:0000256" key="5">
    <source>
        <dbReference type="ARBA" id="ARBA00022989"/>
    </source>
</evidence>
<dbReference type="RefSeq" id="WP_011390820.1">
    <property type="nucleotide sequence ID" value="NC_007643.1"/>
</dbReference>
<feature type="transmembrane region" description="Helical" evidence="8">
    <location>
        <begin position="463"/>
        <end position="486"/>
    </location>
</feature>
<proteinExistence type="inferred from homology"/>
<evidence type="ECO:0000313" key="14">
    <source>
        <dbReference type="EMBL" id="ABC23867.1"/>
    </source>
</evidence>
<evidence type="ECO:0000256" key="1">
    <source>
        <dbReference type="ARBA" id="ARBA00004651"/>
    </source>
</evidence>
<dbReference type="Gene3D" id="3.30.70.100">
    <property type="match status" value="1"/>
</dbReference>
<keyword evidence="15" id="KW-1185">Reference proteome</keyword>
<dbReference type="SUPFAM" id="SSF82689">
    <property type="entry name" value="Mechanosensitive channel protein MscS (YggB), C-terminal domain"/>
    <property type="match status" value="1"/>
</dbReference>
<feature type="transmembrane region" description="Helical" evidence="8">
    <location>
        <begin position="516"/>
        <end position="535"/>
    </location>
</feature>
<dbReference type="Pfam" id="PF21088">
    <property type="entry name" value="MS_channel_1st"/>
    <property type="match status" value="1"/>
</dbReference>
<dbReference type="InterPro" id="IPR023408">
    <property type="entry name" value="MscS_beta-dom_sf"/>
</dbReference>
<dbReference type="Pfam" id="PF00924">
    <property type="entry name" value="MS_channel_2nd"/>
    <property type="match status" value="1"/>
</dbReference>
<dbReference type="Gene3D" id="1.10.287.1260">
    <property type="match status" value="1"/>
</dbReference>
<name>Q2RPS8_RHORT</name>
<reference evidence="14 15" key="1">
    <citation type="journal article" date="2011" name="Stand. Genomic Sci.">
        <title>Complete genome sequence of Rhodospirillum rubrum type strain (S1).</title>
        <authorList>
            <person name="Munk A.C."/>
            <person name="Copeland A."/>
            <person name="Lucas S."/>
            <person name="Lapidus A."/>
            <person name="Del Rio T.G."/>
            <person name="Barry K."/>
            <person name="Detter J.C."/>
            <person name="Hammon N."/>
            <person name="Israni S."/>
            <person name="Pitluck S."/>
            <person name="Brettin T."/>
            <person name="Bruce D."/>
            <person name="Han C."/>
            <person name="Tapia R."/>
            <person name="Gilna P."/>
            <person name="Schmutz J."/>
            <person name="Larimer F."/>
            <person name="Land M."/>
            <person name="Kyrpides N.C."/>
            <person name="Mavromatis K."/>
            <person name="Richardson P."/>
            <person name="Rohde M."/>
            <person name="Goker M."/>
            <person name="Klenk H.P."/>
            <person name="Zhang Y."/>
            <person name="Roberts G.P."/>
            <person name="Reslewic S."/>
            <person name="Schwartz D.C."/>
        </authorList>
    </citation>
    <scope>NUCLEOTIDE SEQUENCE [LARGE SCALE GENOMIC DNA]</scope>
    <source>
        <strain evidence="15">ATCC 11170 / ATH 1.1.1 / DSM 467 / LMG 4362 / NCIMB 8255 / S1</strain>
    </source>
</reference>
<dbReference type="HOGENOM" id="CLU_013626_0_0_5"/>
<dbReference type="InterPro" id="IPR010920">
    <property type="entry name" value="LSM_dom_sf"/>
</dbReference>
<dbReference type="Proteomes" id="UP000001929">
    <property type="component" value="Chromosome"/>
</dbReference>
<dbReference type="InterPro" id="IPR011066">
    <property type="entry name" value="MscS_channel_C_sf"/>
</dbReference>
<feature type="signal peptide" evidence="9">
    <location>
        <begin position="1"/>
        <end position="27"/>
    </location>
</feature>
<dbReference type="GO" id="GO:0008381">
    <property type="term" value="F:mechanosensitive monoatomic ion channel activity"/>
    <property type="evidence" value="ECO:0007669"/>
    <property type="project" value="InterPro"/>
</dbReference>
<dbReference type="GO" id="GO:0005886">
    <property type="term" value="C:plasma membrane"/>
    <property type="evidence" value="ECO:0007669"/>
    <property type="project" value="UniProtKB-SubCell"/>
</dbReference>
<protein>
    <submittedName>
        <fullName evidence="14">MscS Mechanosensitive ion channel</fullName>
    </submittedName>
</protein>
<evidence type="ECO:0000259" key="11">
    <source>
        <dbReference type="Pfam" id="PF21082"/>
    </source>
</evidence>
<feature type="domain" description="Moderate conductance mechanosensitive channel YbiO-like transmembrane helix 1" evidence="13">
    <location>
        <begin position="380"/>
        <end position="457"/>
    </location>
</feature>
<evidence type="ECO:0000259" key="12">
    <source>
        <dbReference type="Pfam" id="PF21088"/>
    </source>
</evidence>
<feature type="transmembrane region" description="Helical" evidence="8">
    <location>
        <begin position="140"/>
        <end position="163"/>
    </location>
</feature>
<evidence type="ECO:0000256" key="8">
    <source>
        <dbReference type="SAM" id="Phobius"/>
    </source>
</evidence>
<dbReference type="SUPFAM" id="SSF50182">
    <property type="entry name" value="Sm-like ribonucleoproteins"/>
    <property type="match status" value="1"/>
</dbReference>
<dbReference type="EMBL" id="CP000230">
    <property type="protein sequence ID" value="ABC23867.1"/>
    <property type="molecule type" value="Genomic_DNA"/>
</dbReference>
<evidence type="ECO:0000256" key="6">
    <source>
        <dbReference type="ARBA" id="ARBA00023136"/>
    </source>
</evidence>
<dbReference type="KEGG" id="rru:Rru_A3072"/>
<evidence type="ECO:0000256" key="3">
    <source>
        <dbReference type="ARBA" id="ARBA00022475"/>
    </source>
</evidence>
<dbReference type="Gene3D" id="2.30.30.60">
    <property type="match status" value="1"/>
</dbReference>
<evidence type="ECO:0000256" key="9">
    <source>
        <dbReference type="SAM" id="SignalP"/>
    </source>
</evidence>
<feature type="compositionally biased region" description="Basic and acidic residues" evidence="7">
    <location>
        <begin position="750"/>
        <end position="773"/>
    </location>
</feature>
<dbReference type="Pfam" id="PF25392">
    <property type="entry name" value="MS_channel_TM1"/>
    <property type="match status" value="1"/>
</dbReference>
<feature type="transmembrane region" description="Helical" evidence="8">
    <location>
        <begin position="301"/>
        <end position="318"/>
    </location>
</feature>
<keyword evidence="9" id="KW-0732">Signal</keyword>
<dbReference type="SUPFAM" id="SSF82861">
    <property type="entry name" value="Mechanosensitive channel protein MscS (YggB), transmembrane region"/>
    <property type="match status" value="1"/>
</dbReference>
<keyword evidence="6 8" id="KW-0472">Membrane</keyword>
<dbReference type="PANTHER" id="PTHR30460:SF0">
    <property type="entry name" value="MODERATE CONDUCTANCE MECHANOSENSITIVE CHANNEL YBIO"/>
    <property type="match status" value="1"/>
</dbReference>
<dbReference type="InterPro" id="IPR006685">
    <property type="entry name" value="MscS_channel_2nd"/>
</dbReference>
<dbReference type="EnsemblBacteria" id="ABC23867">
    <property type="protein sequence ID" value="ABC23867"/>
    <property type="gene ID" value="Rru_A3072"/>
</dbReference>
<dbReference type="eggNOG" id="COG0668">
    <property type="taxonomic scope" value="Bacteria"/>
</dbReference>
<feature type="domain" description="Mechanosensitive ion channel MscS C-terminal" evidence="11">
    <location>
        <begin position="632"/>
        <end position="719"/>
    </location>
</feature>
<dbReference type="InterPro" id="IPR049142">
    <property type="entry name" value="MS_channel_1st"/>
</dbReference>
<comment type="subcellular location">
    <subcellularLocation>
        <location evidence="1">Cell membrane</location>
        <topology evidence="1">Multi-pass membrane protein</topology>
    </subcellularLocation>
</comment>
<keyword evidence="3" id="KW-1003">Cell membrane</keyword>
<dbReference type="PATRIC" id="fig|269796.9.peg.3185"/>
<evidence type="ECO:0000256" key="7">
    <source>
        <dbReference type="SAM" id="MobiDB-lite"/>
    </source>
</evidence>
<evidence type="ECO:0000313" key="15">
    <source>
        <dbReference type="Proteomes" id="UP000001929"/>
    </source>
</evidence>
<dbReference type="PANTHER" id="PTHR30460">
    <property type="entry name" value="MODERATE CONDUCTANCE MECHANOSENSITIVE CHANNEL YBIO"/>
    <property type="match status" value="1"/>
</dbReference>
<evidence type="ECO:0000256" key="2">
    <source>
        <dbReference type="ARBA" id="ARBA00008017"/>
    </source>
</evidence>
<dbReference type="InterPro" id="IPR049278">
    <property type="entry name" value="MS_channel_C"/>
</dbReference>
<accession>Q2RPS8</accession>
<feature type="region of interest" description="Disordered" evidence="7">
    <location>
        <begin position="744"/>
        <end position="773"/>
    </location>
</feature>
<dbReference type="AlphaFoldDB" id="Q2RPS8"/>
<feature type="chain" id="PRO_5004214917" evidence="9">
    <location>
        <begin position="28"/>
        <end position="773"/>
    </location>
</feature>
<feature type="domain" description="Mechanosensitive ion channel MscS" evidence="10">
    <location>
        <begin position="562"/>
        <end position="625"/>
    </location>
</feature>
<evidence type="ECO:0000256" key="4">
    <source>
        <dbReference type="ARBA" id="ARBA00022692"/>
    </source>
</evidence>
<dbReference type="InterPro" id="IPR045276">
    <property type="entry name" value="YbiO_bact"/>
</dbReference>
<organism evidence="14 15">
    <name type="scientific">Rhodospirillum rubrum (strain ATCC 11170 / ATH 1.1.1 / DSM 467 / LMG 4362 / NCIMB 8255 / S1)</name>
    <dbReference type="NCBI Taxonomy" id="269796"/>
    <lineage>
        <taxon>Bacteria</taxon>
        <taxon>Pseudomonadati</taxon>
        <taxon>Pseudomonadota</taxon>
        <taxon>Alphaproteobacteria</taxon>
        <taxon>Rhodospirillales</taxon>
        <taxon>Rhodospirillaceae</taxon>
        <taxon>Rhodospirillum</taxon>
    </lineage>
</organism>
<sequence length="773" mass="82417">MPPPYPRSGPLWPVLGFFLLIADPASAQPAAFPSLSSAPTSEAAPPPALAAEDVETLGRVLDNPQARAALLDALRRSADPATAGAGDTPAAAPADPTVISDVANHLTATWTSLLSGLRVFESVPQIRAWLGQQTASGQKAAWLTFLWQATLALGAGIATGWLIHMLIERPKRRIDLAAEGLPPVGRWLLIPLRLLLTMLPVAALAIGVNLALPLIEATLPVRLVAGLAINTFVAARLVHHTAAIVLTPPTPALALVRFTPESGAYLYIWIRRMTNLAALGVFVVGTLEVLGLPVGTRELTAKLFGLVMLGLAVVLILQSRKTVASTIRLRILGLGKGSRTAKALGRLAEVWHVLALVYVCALFLTWFLDIPGGFRFATLATVETLLAIAGAGLAMRLSANLLERLFAISEDLQKRHPGLTLRANRYLSGLKTVVKGIITLVALVLVLQAWGANSIAWVTGPGARLIGAVSSIGFILLAGLVAWEVVINATERYLSNIDAHGQTIQRSQRVRTLIPLARTVIMIFLVVVVTLIVLSELGMNIGPLLAGAGVLGLAISFGAQKLVQDVITGAFCLIDDAISVGDVVQVAGHSGVVERLSIRSLRLRDESGSVHTIPFSSVDTVTNLTKDFSFYVMTIGVAYREDTDAVCALLTKVDEALRAKPEYAAEILAPLEILGVDSFGASSVNIKARIKTRPIKQWFVGREFNRMMKQAFDAAGIEIPFPHTTVYFGTDRQGAAPPVHLRIEGGPGGDRQDDGISLDKLRPADARQSSDRQ</sequence>
<feature type="transmembrane region" description="Helical" evidence="8">
    <location>
        <begin position="350"/>
        <end position="368"/>
    </location>
</feature>
<feature type="transmembrane region" description="Helical" evidence="8">
    <location>
        <begin position="194"/>
        <end position="215"/>
    </location>
</feature>
<dbReference type="Pfam" id="PF21082">
    <property type="entry name" value="MS_channel_3rd"/>
    <property type="match status" value="1"/>
</dbReference>
<feature type="transmembrane region" description="Helical" evidence="8">
    <location>
        <begin position="541"/>
        <end position="559"/>
    </location>
</feature>
<keyword evidence="5 8" id="KW-1133">Transmembrane helix</keyword>
<gene>
    <name evidence="14" type="ordered locus">Rru_A3072</name>
</gene>
<evidence type="ECO:0000259" key="13">
    <source>
        <dbReference type="Pfam" id="PF25392"/>
    </source>
</evidence>